<comment type="caution">
    <text evidence="1">The sequence shown here is derived from an EMBL/GenBank/DDBJ whole genome shotgun (WGS) entry which is preliminary data.</text>
</comment>
<gene>
    <name evidence="1" type="ORF">PAMC26510_22545</name>
</gene>
<evidence type="ECO:0000313" key="2">
    <source>
        <dbReference type="Proteomes" id="UP000194546"/>
    </source>
</evidence>
<evidence type="ECO:0000313" key="1">
    <source>
        <dbReference type="EMBL" id="OTP71942.1"/>
    </source>
</evidence>
<protein>
    <submittedName>
        <fullName evidence="1">Uncharacterized protein</fullName>
    </submittedName>
</protein>
<dbReference type="EMBL" id="NBTY01000123">
    <property type="protein sequence ID" value="OTP71942.1"/>
    <property type="molecule type" value="Genomic_DNA"/>
</dbReference>
<sequence length="84" mass="9268">MPLARAMLSLNSDTARPRNVSSTSGLACGADAFRRHPTEQFNERFFLEIVERRGGYEGYGAANAPVRLAAHAQRAQAWGHVQRV</sequence>
<dbReference type="Proteomes" id="UP000194546">
    <property type="component" value="Unassembled WGS sequence"/>
</dbReference>
<organism evidence="1 2">
    <name type="scientific">Caballeronia sordidicola</name>
    <name type="common">Burkholderia sordidicola</name>
    <dbReference type="NCBI Taxonomy" id="196367"/>
    <lineage>
        <taxon>Bacteria</taxon>
        <taxon>Pseudomonadati</taxon>
        <taxon>Pseudomonadota</taxon>
        <taxon>Betaproteobacteria</taxon>
        <taxon>Burkholderiales</taxon>
        <taxon>Burkholderiaceae</taxon>
        <taxon>Caballeronia</taxon>
    </lineage>
</organism>
<reference evidence="1 2" key="1">
    <citation type="submission" date="2017-03" db="EMBL/GenBank/DDBJ databases">
        <title>Genome analysis of strain PAMC 26510.</title>
        <authorList>
            <person name="Oh H.-M."/>
            <person name="Yang J.-A."/>
        </authorList>
    </citation>
    <scope>NUCLEOTIDE SEQUENCE [LARGE SCALE GENOMIC DNA]</scope>
    <source>
        <strain evidence="1 2">PAMC 26510</strain>
    </source>
</reference>
<accession>A0A242ML85</accession>
<name>A0A242ML85_CABSO</name>
<proteinExistence type="predicted"/>
<dbReference type="AlphaFoldDB" id="A0A242ML85"/>